<evidence type="ECO:0000313" key="9">
    <source>
        <dbReference type="EMBL" id="PQJ52555.1"/>
    </source>
</evidence>
<dbReference type="OrthoDB" id="9785252at2"/>
<evidence type="ECO:0000259" key="8">
    <source>
        <dbReference type="PROSITE" id="PS50109"/>
    </source>
</evidence>
<evidence type="ECO:0000256" key="2">
    <source>
        <dbReference type="ARBA" id="ARBA00012438"/>
    </source>
</evidence>
<dbReference type="GO" id="GO:0000155">
    <property type="term" value="F:phosphorelay sensor kinase activity"/>
    <property type="evidence" value="ECO:0007669"/>
    <property type="project" value="TreeGrafter"/>
</dbReference>
<keyword evidence="10" id="KW-1185">Reference proteome</keyword>
<dbReference type="SUPFAM" id="SSF55874">
    <property type="entry name" value="ATPase domain of HSP90 chaperone/DNA topoisomerase II/histidine kinase"/>
    <property type="match status" value="1"/>
</dbReference>
<keyword evidence="7" id="KW-1133">Transmembrane helix</keyword>
<dbReference type="Gene3D" id="3.30.565.10">
    <property type="entry name" value="Histidine kinase-like ATPase, C-terminal domain"/>
    <property type="match status" value="1"/>
</dbReference>
<dbReference type="GO" id="GO:0005886">
    <property type="term" value="C:plasma membrane"/>
    <property type="evidence" value="ECO:0007669"/>
    <property type="project" value="TreeGrafter"/>
</dbReference>
<feature type="transmembrane region" description="Helical" evidence="7">
    <location>
        <begin position="12"/>
        <end position="35"/>
    </location>
</feature>
<evidence type="ECO:0000313" key="10">
    <source>
        <dbReference type="Proteomes" id="UP000239007"/>
    </source>
</evidence>
<dbReference type="Proteomes" id="UP000239007">
    <property type="component" value="Unassembled WGS sequence"/>
</dbReference>
<feature type="domain" description="Histidine kinase" evidence="8">
    <location>
        <begin position="204"/>
        <end position="429"/>
    </location>
</feature>
<keyword evidence="5" id="KW-0418">Kinase</keyword>
<name>A0A2S7US31_9GAMM</name>
<dbReference type="InterPro" id="IPR050980">
    <property type="entry name" value="2C_sensor_his_kinase"/>
</dbReference>
<proteinExistence type="predicted"/>
<keyword evidence="7" id="KW-0472">Membrane</keyword>
<evidence type="ECO:0000256" key="1">
    <source>
        <dbReference type="ARBA" id="ARBA00000085"/>
    </source>
</evidence>
<dbReference type="AlphaFoldDB" id="A0A2S7US31"/>
<dbReference type="Pfam" id="PF02518">
    <property type="entry name" value="HATPase_c"/>
    <property type="match status" value="1"/>
</dbReference>
<keyword evidence="6" id="KW-0067">ATP-binding</keyword>
<dbReference type="EMBL" id="MSCH01000003">
    <property type="protein sequence ID" value="PQJ52555.1"/>
    <property type="molecule type" value="Genomic_DNA"/>
</dbReference>
<dbReference type="GO" id="GO:0005524">
    <property type="term" value="F:ATP binding"/>
    <property type="evidence" value="ECO:0007669"/>
    <property type="project" value="UniProtKB-KW"/>
</dbReference>
<dbReference type="InterPro" id="IPR036890">
    <property type="entry name" value="HATPase_C_sf"/>
</dbReference>
<evidence type="ECO:0000256" key="6">
    <source>
        <dbReference type="ARBA" id="ARBA00022840"/>
    </source>
</evidence>
<dbReference type="SMART" id="SM00387">
    <property type="entry name" value="HATPase_c"/>
    <property type="match status" value="1"/>
</dbReference>
<feature type="transmembrane region" description="Helical" evidence="7">
    <location>
        <begin position="151"/>
        <end position="172"/>
    </location>
</feature>
<dbReference type="PANTHER" id="PTHR44936">
    <property type="entry name" value="SENSOR PROTEIN CREC"/>
    <property type="match status" value="1"/>
</dbReference>
<evidence type="ECO:0000256" key="7">
    <source>
        <dbReference type="SAM" id="Phobius"/>
    </source>
</evidence>
<dbReference type="Pfam" id="PF25323">
    <property type="entry name" value="6TM_PilS"/>
    <property type="match status" value="1"/>
</dbReference>
<reference evidence="9 10" key="1">
    <citation type="submission" date="2016-12" db="EMBL/GenBank/DDBJ databases">
        <title>Diversity of luminous bacteria.</title>
        <authorList>
            <person name="Yoshizawa S."/>
            <person name="Kogure K."/>
        </authorList>
    </citation>
    <scope>NUCLEOTIDE SEQUENCE [LARGE SCALE GENOMIC DNA]</scope>
    <source>
        <strain evidence="9 10">SA4-48</strain>
    </source>
</reference>
<dbReference type="RefSeq" id="WP_105051017.1">
    <property type="nucleotide sequence ID" value="NZ_BMYG01000004.1"/>
</dbReference>
<feature type="transmembrane region" description="Helical" evidence="7">
    <location>
        <begin position="118"/>
        <end position="139"/>
    </location>
</feature>
<keyword evidence="4" id="KW-0547">Nucleotide-binding</keyword>
<evidence type="ECO:0000256" key="4">
    <source>
        <dbReference type="ARBA" id="ARBA00022741"/>
    </source>
</evidence>
<keyword evidence="7" id="KW-0812">Transmembrane</keyword>
<dbReference type="EC" id="2.7.13.3" evidence="2"/>
<keyword evidence="3" id="KW-0808">Transferase</keyword>
<dbReference type="PANTHER" id="PTHR44936:SF10">
    <property type="entry name" value="SENSOR PROTEIN RSTB"/>
    <property type="match status" value="1"/>
</dbReference>
<feature type="transmembrane region" description="Helical" evidence="7">
    <location>
        <begin position="41"/>
        <end position="61"/>
    </location>
</feature>
<gene>
    <name evidence="9" type="ORF">BTO11_02070</name>
</gene>
<protein>
    <recommendedName>
        <fullName evidence="2">histidine kinase</fullName>
        <ecNumber evidence="2">2.7.13.3</ecNumber>
    </recommendedName>
</protein>
<dbReference type="InterPro" id="IPR005467">
    <property type="entry name" value="His_kinase_dom"/>
</dbReference>
<organism evidence="9 10">
    <name type="scientific">Psychrosphaera saromensis</name>
    <dbReference type="NCBI Taxonomy" id="716813"/>
    <lineage>
        <taxon>Bacteria</taxon>
        <taxon>Pseudomonadati</taxon>
        <taxon>Pseudomonadota</taxon>
        <taxon>Gammaproteobacteria</taxon>
        <taxon>Alteromonadales</taxon>
        <taxon>Pseudoalteromonadaceae</taxon>
        <taxon>Psychrosphaera</taxon>
    </lineage>
</organism>
<evidence type="ECO:0000256" key="3">
    <source>
        <dbReference type="ARBA" id="ARBA00022679"/>
    </source>
</evidence>
<dbReference type="PROSITE" id="PS50109">
    <property type="entry name" value="HIS_KIN"/>
    <property type="match status" value="1"/>
</dbReference>
<comment type="caution">
    <text evidence="9">The sequence shown here is derived from an EMBL/GenBank/DDBJ whole genome shotgun (WGS) entry which is preliminary data.</text>
</comment>
<sequence length="451" mass="50021">MQTIKSSQHIRPLITARFSFIALQMIAILLSQYWAESSLPFFNLYAIVALETSLNVMFMYIYQTNRNVSSNAYFMQVVMDILFLTALLYFSGGASNPFVSLLLLPIAIAAVTLPKHLLLTVTMLAISAYFALLTSLSPHDLHHMNMEQHLLGMWFNFLLSAAVVVLVVASLIKAMNKQEQLASKQREEQLRQEQLLSLGAAAAQFAHRLATPLATAHLVSEELQEIQSYDAMLIKQLDEQLTTCRRHLDDFRAMAEQVKTSSKQTLPVQDLISDLQDEVQLSFPSAKVDWRVSPIAHLFLVVEPILIPALLNLIQNAAVASSVNNTNNLADNSETADEHTDTVEILITPRLENSELDNSELVISIRDHGPGFANDTLLQLGSELVDSKHGLGMGVFLSHVTLNKLGGKLKLYNHELGGAVAEVTLPVIVQTSAQEQKQEQQQVRVEGDVND</sequence>
<comment type="catalytic activity">
    <reaction evidence="1">
        <text>ATP + protein L-histidine = ADP + protein N-phospho-L-histidine.</text>
        <dbReference type="EC" id="2.7.13.3"/>
    </reaction>
</comment>
<dbReference type="InterPro" id="IPR003594">
    <property type="entry name" value="HATPase_dom"/>
</dbReference>
<accession>A0A2S7US31</accession>
<evidence type="ECO:0000256" key="5">
    <source>
        <dbReference type="ARBA" id="ARBA00022777"/>
    </source>
</evidence>